<evidence type="ECO:0000313" key="4">
    <source>
        <dbReference type="EMBL" id="KEI73435.1"/>
    </source>
</evidence>
<dbReference type="PANTHER" id="PTHR30004">
    <property type="entry name" value="4-HYDROXYTHREONINE-4-PHOSPHATE DEHYDROGENASE"/>
    <property type="match status" value="1"/>
</dbReference>
<dbReference type="Proteomes" id="UP000027997">
    <property type="component" value="Unassembled WGS sequence"/>
</dbReference>
<evidence type="ECO:0000256" key="1">
    <source>
        <dbReference type="ARBA" id="ARBA00022723"/>
    </source>
</evidence>
<dbReference type="AlphaFoldDB" id="A0A081KH09"/>
<evidence type="ECO:0000256" key="3">
    <source>
        <dbReference type="ARBA" id="ARBA00023027"/>
    </source>
</evidence>
<dbReference type="GO" id="GO:0050570">
    <property type="term" value="F:4-hydroxythreonine-4-phosphate dehydrogenase activity"/>
    <property type="evidence" value="ECO:0007669"/>
    <property type="project" value="UniProtKB-EC"/>
</dbReference>
<dbReference type="GO" id="GO:0046872">
    <property type="term" value="F:metal ion binding"/>
    <property type="evidence" value="ECO:0007669"/>
    <property type="project" value="UniProtKB-KW"/>
</dbReference>
<keyword evidence="5" id="KW-1185">Reference proteome</keyword>
<organism evidence="4 5">
    <name type="scientific">Endozoicomonas elysicola</name>
    <dbReference type="NCBI Taxonomy" id="305900"/>
    <lineage>
        <taxon>Bacteria</taxon>
        <taxon>Pseudomonadati</taxon>
        <taxon>Pseudomonadota</taxon>
        <taxon>Gammaproteobacteria</taxon>
        <taxon>Oceanospirillales</taxon>
        <taxon>Endozoicomonadaceae</taxon>
        <taxon>Endozoicomonas</taxon>
    </lineage>
</organism>
<gene>
    <name evidence="4" type="primary">pdxA</name>
    <name evidence="4" type="ORF">GV64_24330</name>
</gene>
<sequence>MGDPAGIGAEIIIKSLCNPEFNTTCRVVVIGDRSWLEQAAHLCQKKVHFLSINGSPADLHNNGHIHLLHSPITNIEKIVFGKVSAESGAAAYHFIEQAVRYVKNLGYGSIATPPINKKSLRAAKIPHIGHTEILASLTGTIDPVTLFQVAGLRVFFLTRHLSLKQACNAIVESTVFKGVFRAYRILQSLGIVYPSLAVAGLNPHCGENGLFGDEEVCAIEPAVRRAQREGLNVSGPIPADSVFHQALNGAYDGVLSMYHDQGHIATKMVDFERTVSITCGLPFLRTSVDHGTAYDIAGTGRASEVSLMEAIKVAIQYTAGSQTL</sequence>
<proteinExistence type="predicted"/>
<name>A0A081KH09_9GAMM</name>
<protein>
    <submittedName>
        <fullName evidence="4">4-hydroxythreonine-4-phosphate dehydrogenase</fullName>
        <ecNumber evidence="4">1.1.1.262</ecNumber>
    </submittedName>
</protein>
<dbReference type="GO" id="GO:0051287">
    <property type="term" value="F:NAD binding"/>
    <property type="evidence" value="ECO:0007669"/>
    <property type="project" value="InterPro"/>
</dbReference>
<dbReference type="Pfam" id="PF04166">
    <property type="entry name" value="PdxA"/>
    <property type="match status" value="1"/>
</dbReference>
<dbReference type="Gene3D" id="3.40.718.10">
    <property type="entry name" value="Isopropylmalate Dehydrogenase"/>
    <property type="match status" value="1"/>
</dbReference>
<dbReference type="STRING" id="305900.GV64_24330"/>
<keyword evidence="3" id="KW-0520">NAD</keyword>
<reference evidence="4 5" key="1">
    <citation type="submission" date="2014-06" db="EMBL/GenBank/DDBJ databases">
        <title>Whole Genome Sequences of Three Symbiotic Endozoicomonas Bacteria.</title>
        <authorList>
            <person name="Neave M.J."/>
            <person name="Apprill A."/>
            <person name="Voolstra C.R."/>
        </authorList>
    </citation>
    <scope>NUCLEOTIDE SEQUENCE [LARGE SCALE GENOMIC DNA]</scope>
    <source>
        <strain evidence="4 5">DSM 22380</strain>
    </source>
</reference>
<evidence type="ECO:0000313" key="5">
    <source>
        <dbReference type="Proteomes" id="UP000027997"/>
    </source>
</evidence>
<dbReference type="PANTHER" id="PTHR30004:SF6">
    <property type="entry name" value="D-THREONATE 4-PHOSPHATE DEHYDROGENASE"/>
    <property type="match status" value="1"/>
</dbReference>
<dbReference type="NCBIfam" id="TIGR00557">
    <property type="entry name" value="pdxA"/>
    <property type="match status" value="1"/>
</dbReference>
<accession>A0A081KH09</accession>
<dbReference type="SUPFAM" id="SSF53659">
    <property type="entry name" value="Isocitrate/Isopropylmalate dehydrogenase-like"/>
    <property type="match status" value="1"/>
</dbReference>
<dbReference type="EC" id="1.1.1.262" evidence="4"/>
<dbReference type="InterPro" id="IPR005255">
    <property type="entry name" value="PdxA_fam"/>
</dbReference>
<keyword evidence="1" id="KW-0479">Metal-binding</keyword>
<dbReference type="EMBL" id="JOJP01000001">
    <property type="protein sequence ID" value="KEI73435.1"/>
    <property type="molecule type" value="Genomic_DNA"/>
</dbReference>
<comment type="caution">
    <text evidence="4">The sequence shown here is derived from an EMBL/GenBank/DDBJ whole genome shotgun (WGS) entry which is preliminary data.</text>
</comment>
<dbReference type="eggNOG" id="COG1995">
    <property type="taxonomic scope" value="Bacteria"/>
</dbReference>
<keyword evidence="2 4" id="KW-0560">Oxidoreductase</keyword>
<evidence type="ECO:0000256" key="2">
    <source>
        <dbReference type="ARBA" id="ARBA00023002"/>
    </source>
</evidence>